<evidence type="ECO:0000256" key="4">
    <source>
        <dbReference type="ARBA" id="ARBA00022692"/>
    </source>
</evidence>
<evidence type="ECO:0000256" key="10">
    <source>
        <dbReference type="SAM" id="MobiDB-lite"/>
    </source>
</evidence>
<dbReference type="Pfam" id="PF00924">
    <property type="entry name" value="MS_channel_2nd"/>
    <property type="match status" value="1"/>
</dbReference>
<evidence type="ECO:0000256" key="5">
    <source>
        <dbReference type="ARBA" id="ARBA00022989"/>
    </source>
</evidence>
<keyword evidence="3" id="KW-0813">Transport</keyword>
<comment type="similarity">
    <text evidence="2 9">Belongs to the MscS (TC 1.A.23) family.</text>
</comment>
<evidence type="ECO:0000259" key="12">
    <source>
        <dbReference type="Pfam" id="PF00924"/>
    </source>
</evidence>
<protein>
    <recommendedName>
        <fullName evidence="9">Mechanosensitive ion channel protein</fullName>
    </recommendedName>
</protein>
<dbReference type="PANTHER" id="PTHR31618">
    <property type="entry name" value="MECHANOSENSITIVE ION CHANNEL PROTEIN 5"/>
    <property type="match status" value="1"/>
</dbReference>
<feature type="compositionally biased region" description="Low complexity" evidence="10">
    <location>
        <begin position="69"/>
        <end position="81"/>
    </location>
</feature>
<keyword evidence="7 9" id="KW-0472">Membrane</keyword>
<feature type="transmembrane region" description="Helical" evidence="11">
    <location>
        <begin position="741"/>
        <end position="764"/>
    </location>
</feature>
<dbReference type="EMBL" id="JBAMMX010000002">
    <property type="protein sequence ID" value="KAK6946477.1"/>
    <property type="molecule type" value="Genomic_DNA"/>
</dbReference>
<evidence type="ECO:0000256" key="8">
    <source>
        <dbReference type="ARBA" id="ARBA00023303"/>
    </source>
</evidence>
<dbReference type="GO" id="GO:0050982">
    <property type="term" value="P:detection of mechanical stimulus"/>
    <property type="evidence" value="ECO:0007669"/>
    <property type="project" value="UniProtKB-ARBA"/>
</dbReference>
<keyword evidence="8" id="KW-0407">Ion channel</keyword>
<comment type="subcellular location">
    <subcellularLocation>
        <location evidence="1">Membrane</location>
        <topology evidence="1">Multi-pass membrane protein</topology>
    </subcellularLocation>
</comment>
<sequence length="957" mass="109313">MDSLRKSLKSHSSYKQLRRISSGSGGDNSLHEQQPILSDHQESEMVRTVDSSGRREVTMKIDGGDSERTSSSINNNNNNNTSRIWRESRYQFWPSNMEEEKGTEERERKNNGGGGGRDGGEGFYFQREDPPSKLIGQFLNKQRNRGGEVALDLDLEMDELKQDKFVNLQQASPPPAVAELKEVRVSFQEPPLFSQNNGELDENKSSSNSSAEDVSYNPRIRRSQNLTGGGDEGGVIRCTSNASFRMNSGILRAKTTKSRLLDSPQPDENDRRSGRVPRSGQVKSGIMSRVLNNEEEDDPFLDEDLPEEYKKANMNAWTWLQWVSLILIVAALITTLSIPVLRKKRLLQLQLWKWEMLVLVLICGRLVSGWGIRFVVFFIERNFVLRKRVLYFVYGLRKAVQNCLWLGLVLIAWHSMFDNRVERETNGKAPVEYVTKVLVCLLLGTLLWLVKTLMVKVLASSFHVSTYFDRIQESLFNQYVIETLSGPPLIEIQENEEEEKRMMDEVRKLQNAGATVPPDLRATAFPGIRSRQVSFNRSGVIGTGLQKSPQKKSFSGCSGSPKQEEGITIDHLHRLNTKNVSAWNMKRLMNIVRHGVLSTTLDEQILDSRLDDEKAMQIRSEREAKIAGRKIFKNVAMPGSKFIYLEDLMRFMREDEALKTMSLFEGASETKRISKSAFKNWAVNAFRERKALALTLNDTKTAVNKLHRMVNVLVGIIIVVIWLLILGIATSKFFVLISSQLLLVVFIFGNTCKTVFESIIFLFVMHPFDVGDRCEVDGVQMVVEEMNILTTIFLRGDNLKIIFPNSTLATKSIMNYYRSPDMGDAIDFCIHIKTPAEKIALMRQRIINYIENNQEHWYTAPMIVLRDVEELTRLKFSIWLRHKMNHQDIGERWERRALLVDELVKIFRELDIEYRWLPIDINIRSMPNAPPTTSSGLPPAPPPSSSRLPPAWQPSQT</sequence>
<feature type="region of interest" description="Disordered" evidence="10">
    <location>
        <begin position="190"/>
        <end position="234"/>
    </location>
</feature>
<dbReference type="Proteomes" id="UP001370490">
    <property type="component" value="Unassembled WGS sequence"/>
</dbReference>
<evidence type="ECO:0000256" key="9">
    <source>
        <dbReference type="PIRNR" id="PIRNR017209"/>
    </source>
</evidence>
<feature type="compositionally biased region" description="Basic and acidic residues" evidence="10">
    <location>
        <begin position="39"/>
        <end position="68"/>
    </location>
</feature>
<evidence type="ECO:0000256" key="3">
    <source>
        <dbReference type="ARBA" id="ARBA00022448"/>
    </source>
</evidence>
<gene>
    <name evidence="13" type="ORF">RJ641_014021</name>
</gene>
<organism evidence="13 14">
    <name type="scientific">Dillenia turbinata</name>
    <dbReference type="NCBI Taxonomy" id="194707"/>
    <lineage>
        <taxon>Eukaryota</taxon>
        <taxon>Viridiplantae</taxon>
        <taxon>Streptophyta</taxon>
        <taxon>Embryophyta</taxon>
        <taxon>Tracheophyta</taxon>
        <taxon>Spermatophyta</taxon>
        <taxon>Magnoliopsida</taxon>
        <taxon>eudicotyledons</taxon>
        <taxon>Gunneridae</taxon>
        <taxon>Pentapetalae</taxon>
        <taxon>Dilleniales</taxon>
        <taxon>Dilleniaceae</taxon>
        <taxon>Dillenia</taxon>
    </lineage>
</organism>
<feature type="domain" description="Mechanosensitive ion channel MscS" evidence="12">
    <location>
        <begin position="756"/>
        <end position="817"/>
    </location>
</feature>
<dbReference type="InterPro" id="IPR023408">
    <property type="entry name" value="MscS_beta-dom_sf"/>
</dbReference>
<feature type="region of interest" description="Disordered" evidence="10">
    <location>
        <begin position="1"/>
        <end position="81"/>
    </location>
</feature>
<dbReference type="PIRSF" id="PIRSF017209">
    <property type="entry name" value="Memb_At2g17000_prd"/>
    <property type="match status" value="1"/>
</dbReference>
<feature type="region of interest" description="Disordered" evidence="10">
    <location>
        <begin position="95"/>
        <end position="129"/>
    </location>
</feature>
<feature type="region of interest" description="Disordered" evidence="10">
    <location>
        <begin position="928"/>
        <end position="957"/>
    </location>
</feature>
<dbReference type="InterPro" id="IPR010920">
    <property type="entry name" value="LSM_dom_sf"/>
</dbReference>
<feature type="compositionally biased region" description="Polar residues" evidence="10">
    <location>
        <begin position="10"/>
        <end position="22"/>
    </location>
</feature>
<dbReference type="InterPro" id="IPR016688">
    <property type="entry name" value="MscS-like_plants/fungi"/>
</dbReference>
<keyword evidence="14" id="KW-1185">Reference proteome</keyword>
<name>A0AAN8WDR6_9MAGN</name>
<feature type="transmembrane region" description="Helical" evidence="11">
    <location>
        <begin position="391"/>
        <end position="413"/>
    </location>
</feature>
<evidence type="ECO:0000256" key="11">
    <source>
        <dbReference type="SAM" id="Phobius"/>
    </source>
</evidence>
<proteinExistence type="inferred from homology"/>
<dbReference type="AlphaFoldDB" id="A0AAN8WDR6"/>
<feature type="transmembrane region" description="Helical" evidence="11">
    <location>
        <begin position="356"/>
        <end position="379"/>
    </location>
</feature>
<feature type="transmembrane region" description="Helical" evidence="11">
    <location>
        <begin position="710"/>
        <end position="729"/>
    </location>
</feature>
<evidence type="ECO:0000313" key="13">
    <source>
        <dbReference type="EMBL" id="KAK6946477.1"/>
    </source>
</evidence>
<dbReference type="GO" id="GO:0008381">
    <property type="term" value="F:mechanosensitive monoatomic ion channel activity"/>
    <property type="evidence" value="ECO:0007669"/>
    <property type="project" value="TreeGrafter"/>
</dbReference>
<evidence type="ECO:0000256" key="7">
    <source>
        <dbReference type="ARBA" id="ARBA00023136"/>
    </source>
</evidence>
<reference evidence="13 14" key="1">
    <citation type="submission" date="2023-12" db="EMBL/GenBank/DDBJ databases">
        <title>A high-quality genome assembly for Dillenia turbinata (Dilleniales).</title>
        <authorList>
            <person name="Chanderbali A."/>
        </authorList>
    </citation>
    <scope>NUCLEOTIDE SEQUENCE [LARGE SCALE GENOMIC DNA]</scope>
    <source>
        <strain evidence="13">LSX21</strain>
        <tissue evidence="13">Leaf</tissue>
    </source>
</reference>
<keyword evidence="4 11" id="KW-0812">Transmembrane</keyword>
<accession>A0AAN8WDR6</accession>
<feature type="transmembrane region" description="Helical" evidence="11">
    <location>
        <begin position="433"/>
        <end position="450"/>
    </location>
</feature>
<feature type="region of interest" description="Disordered" evidence="10">
    <location>
        <begin position="255"/>
        <end position="282"/>
    </location>
</feature>
<dbReference type="InterPro" id="IPR006685">
    <property type="entry name" value="MscS_channel_2nd"/>
</dbReference>
<evidence type="ECO:0000256" key="2">
    <source>
        <dbReference type="ARBA" id="ARBA00008017"/>
    </source>
</evidence>
<evidence type="ECO:0000313" key="14">
    <source>
        <dbReference type="Proteomes" id="UP001370490"/>
    </source>
</evidence>
<feature type="compositionally biased region" description="Polar residues" evidence="10">
    <location>
        <begin position="546"/>
        <end position="561"/>
    </location>
</feature>
<dbReference type="PANTHER" id="PTHR31618:SF16">
    <property type="entry name" value="MECHANOSENSITIVE ION CHANNEL PROTEIN"/>
    <property type="match status" value="1"/>
</dbReference>
<dbReference type="GO" id="GO:0006820">
    <property type="term" value="P:monoatomic anion transport"/>
    <property type="evidence" value="ECO:0007669"/>
    <property type="project" value="TreeGrafter"/>
</dbReference>
<feature type="compositionally biased region" description="Basic and acidic residues" evidence="10">
    <location>
        <begin position="98"/>
        <end position="110"/>
    </location>
</feature>
<dbReference type="GO" id="GO:0005886">
    <property type="term" value="C:plasma membrane"/>
    <property type="evidence" value="ECO:0007669"/>
    <property type="project" value="UniProtKB-UniRule"/>
</dbReference>
<evidence type="ECO:0000256" key="1">
    <source>
        <dbReference type="ARBA" id="ARBA00004141"/>
    </source>
</evidence>
<dbReference type="FunFam" id="2.30.30.60:FF:000003">
    <property type="entry name" value="Predicted mechanosensitive ion channel"/>
    <property type="match status" value="1"/>
</dbReference>
<keyword evidence="6" id="KW-0406">Ion transport</keyword>
<feature type="region of interest" description="Disordered" evidence="10">
    <location>
        <begin position="546"/>
        <end position="565"/>
    </location>
</feature>
<evidence type="ECO:0000256" key="6">
    <source>
        <dbReference type="ARBA" id="ARBA00023065"/>
    </source>
</evidence>
<dbReference type="SUPFAM" id="SSF50182">
    <property type="entry name" value="Sm-like ribonucleoproteins"/>
    <property type="match status" value="1"/>
</dbReference>
<comment type="caution">
    <text evidence="13">The sequence shown here is derived from an EMBL/GenBank/DDBJ whole genome shotgun (WGS) entry which is preliminary data.</text>
</comment>
<keyword evidence="5 11" id="KW-1133">Transmembrane helix</keyword>
<feature type="transmembrane region" description="Helical" evidence="11">
    <location>
        <begin position="319"/>
        <end position="341"/>
    </location>
</feature>
<dbReference type="Gene3D" id="2.30.30.60">
    <property type="match status" value="1"/>
</dbReference>